<name>A0A1G2MHU1_9BACT</name>
<comment type="caution">
    <text evidence="1">The sequence shown here is derived from an EMBL/GenBank/DDBJ whole genome shotgun (WGS) entry which is preliminary data.</text>
</comment>
<organism evidence="1 2">
    <name type="scientific">Candidatus Taylorbacteria bacterium RIFCSPHIGHO2_02_FULL_43_32b</name>
    <dbReference type="NCBI Taxonomy" id="1802306"/>
    <lineage>
        <taxon>Bacteria</taxon>
        <taxon>Candidatus Tayloriibacteriota</taxon>
    </lineage>
</organism>
<sequence>MAKPDLSVLKIVATGIPIPAVLACRFTDCFQNSRVFDFLGTIETSHLLSKTVPAVPAGTATIYSLMAVDLSYREIANAVLGEKLRDLNAIAILLMEDGKTFSPKQSEYLMTNVPQIYGALRLPGATCLSFVHDQESVSVLACSRGLDERLRVGILSVHAATRWGHGPLVLVRT</sequence>
<accession>A0A1G2MHU1</accession>
<protein>
    <submittedName>
        <fullName evidence="1">Uncharacterized protein</fullName>
    </submittedName>
</protein>
<dbReference type="Proteomes" id="UP000177130">
    <property type="component" value="Unassembled WGS sequence"/>
</dbReference>
<evidence type="ECO:0000313" key="1">
    <source>
        <dbReference type="EMBL" id="OHA22601.1"/>
    </source>
</evidence>
<dbReference type="AlphaFoldDB" id="A0A1G2MHU1"/>
<dbReference type="PROSITE" id="PS51257">
    <property type="entry name" value="PROKAR_LIPOPROTEIN"/>
    <property type="match status" value="1"/>
</dbReference>
<gene>
    <name evidence="1" type="ORF">A3C72_00680</name>
</gene>
<reference evidence="1 2" key="1">
    <citation type="journal article" date="2016" name="Nat. Commun.">
        <title>Thousands of microbial genomes shed light on interconnected biogeochemical processes in an aquifer system.</title>
        <authorList>
            <person name="Anantharaman K."/>
            <person name="Brown C.T."/>
            <person name="Hug L.A."/>
            <person name="Sharon I."/>
            <person name="Castelle C.J."/>
            <person name="Probst A.J."/>
            <person name="Thomas B.C."/>
            <person name="Singh A."/>
            <person name="Wilkins M.J."/>
            <person name="Karaoz U."/>
            <person name="Brodie E.L."/>
            <person name="Williams K.H."/>
            <person name="Hubbard S.S."/>
            <person name="Banfield J.F."/>
        </authorList>
    </citation>
    <scope>NUCLEOTIDE SEQUENCE [LARGE SCALE GENOMIC DNA]</scope>
</reference>
<evidence type="ECO:0000313" key="2">
    <source>
        <dbReference type="Proteomes" id="UP000177130"/>
    </source>
</evidence>
<dbReference type="EMBL" id="MHRK01000051">
    <property type="protein sequence ID" value="OHA22601.1"/>
    <property type="molecule type" value="Genomic_DNA"/>
</dbReference>
<proteinExistence type="predicted"/>